<gene>
    <name evidence="2" type="ORF">ACAOBT_LOCUS37302</name>
</gene>
<evidence type="ECO:0000313" key="3">
    <source>
        <dbReference type="Proteomes" id="UP001152888"/>
    </source>
</evidence>
<dbReference type="AlphaFoldDB" id="A0A9P0QFR9"/>
<evidence type="ECO:0000313" key="2">
    <source>
        <dbReference type="EMBL" id="CAH2019660.1"/>
    </source>
</evidence>
<dbReference type="Proteomes" id="UP001152888">
    <property type="component" value="Unassembled WGS sequence"/>
</dbReference>
<proteinExistence type="predicted"/>
<organism evidence="2 3">
    <name type="scientific">Acanthoscelides obtectus</name>
    <name type="common">Bean weevil</name>
    <name type="synonym">Bruchus obtectus</name>
    <dbReference type="NCBI Taxonomy" id="200917"/>
    <lineage>
        <taxon>Eukaryota</taxon>
        <taxon>Metazoa</taxon>
        <taxon>Ecdysozoa</taxon>
        <taxon>Arthropoda</taxon>
        <taxon>Hexapoda</taxon>
        <taxon>Insecta</taxon>
        <taxon>Pterygota</taxon>
        <taxon>Neoptera</taxon>
        <taxon>Endopterygota</taxon>
        <taxon>Coleoptera</taxon>
        <taxon>Polyphaga</taxon>
        <taxon>Cucujiformia</taxon>
        <taxon>Chrysomeloidea</taxon>
        <taxon>Chrysomelidae</taxon>
        <taxon>Bruchinae</taxon>
        <taxon>Bruchini</taxon>
        <taxon>Acanthoscelides</taxon>
    </lineage>
</organism>
<reference evidence="2" key="1">
    <citation type="submission" date="2022-03" db="EMBL/GenBank/DDBJ databases">
        <authorList>
            <person name="Sayadi A."/>
        </authorList>
    </citation>
    <scope>NUCLEOTIDE SEQUENCE</scope>
</reference>
<feature type="region of interest" description="Disordered" evidence="1">
    <location>
        <begin position="47"/>
        <end position="80"/>
    </location>
</feature>
<evidence type="ECO:0000256" key="1">
    <source>
        <dbReference type="SAM" id="MobiDB-lite"/>
    </source>
</evidence>
<feature type="compositionally biased region" description="Polar residues" evidence="1">
    <location>
        <begin position="47"/>
        <end position="57"/>
    </location>
</feature>
<dbReference type="OrthoDB" id="10066957at2759"/>
<protein>
    <submittedName>
        <fullName evidence="2">Uncharacterized protein</fullName>
    </submittedName>
</protein>
<name>A0A9P0QFR9_ACAOB</name>
<accession>A0A9P0QFR9</accession>
<dbReference type="EMBL" id="CAKOFQ010010423">
    <property type="protein sequence ID" value="CAH2019660.1"/>
    <property type="molecule type" value="Genomic_DNA"/>
</dbReference>
<sequence>MGLLTTDIREIKSAIVSTFNEKCLQEIIEKVTSAVERKIKEKLNSQNQQIKTLTNNTEELRKENDSPRKSMESQEQAGRSMNIRIREIDVQKDENIRSRVIRLFTNTLKINFQNSDIKKWHRVPFKNPGNKPPAVRIRCVYQCRKINRTYKTLVCL</sequence>
<comment type="caution">
    <text evidence="2">The sequence shown here is derived from an EMBL/GenBank/DDBJ whole genome shotgun (WGS) entry which is preliminary data.</text>
</comment>
<feature type="compositionally biased region" description="Basic and acidic residues" evidence="1">
    <location>
        <begin position="58"/>
        <end position="72"/>
    </location>
</feature>
<keyword evidence="3" id="KW-1185">Reference proteome</keyword>